<proteinExistence type="predicted"/>
<keyword evidence="2" id="KW-1133">Transmembrane helix</keyword>
<name>A0ABS0EPM9_9FLAO</name>
<dbReference type="Proteomes" id="UP000611215">
    <property type="component" value="Unassembled WGS sequence"/>
</dbReference>
<reference evidence="3 4" key="1">
    <citation type="submission" date="2020-11" db="EMBL/GenBank/DDBJ databases">
        <title>Winogradskyella marina sp. nov., isolated from marine sediment.</title>
        <authorList>
            <person name="Bo J."/>
            <person name="Wang S."/>
            <person name="Song X."/>
            <person name="Du Z."/>
        </authorList>
    </citation>
    <scope>NUCLEOTIDE SEQUENCE [LARGE SCALE GENOMIC DNA]</scope>
    <source>
        <strain evidence="3 4">F6397</strain>
    </source>
</reference>
<evidence type="ECO:0000313" key="3">
    <source>
        <dbReference type="EMBL" id="MBF8150701.1"/>
    </source>
</evidence>
<protein>
    <recommendedName>
        <fullName evidence="5">DUF1640 domain-containing protein</fullName>
    </recommendedName>
</protein>
<organism evidence="3 4">
    <name type="scientific">Winogradskyella marina</name>
    <dbReference type="NCBI Taxonomy" id="2785530"/>
    <lineage>
        <taxon>Bacteria</taxon>
        <taxon>Pseudomonadati</taxon>
        <taxon>Bacteroidota</taxon>
        <taxon>Flavobacteriia</taxon>
        <taxon>Flavobacteriales</taxon>
        <taxon>Flavobacteriaceae</taxon>
        <taxon>Winogradskyella</taxon>
    </lineage>
</organism>
<gene>
    <name evidence="3" type="ORF">ITJ86_12385</name>
</gene>
<accession>A0ABS0EPM9</accession>
<feature type="transmembrane region" description="Helical" evidence="2">
    <location>
        <begin position="146"/>
        <end position="165"/>
    </location>
</feature>
<comment type="caution">
    <text evidence="3">The sequence shown here is derived from an EMBL/GenBank/DDBJ whole genome shotgun (WGS) entry which is preliminary data.</text>
</comment>
<keyword evidence="2" id="KW-0472">Membrane</keyword>
<evidence type="ECO:0008006" key="5">
    <source>
        <dbReference type="Google" id="ProtNLM"/>
    </source>
</evidence>
<keyword evidence="2" id="KW-0812">Transmembrane</keyword>
<evidence type="ECO:0000256" key="2">
    <source>
        <dbReference type="SAM" id="Phobius"/>
    </source>
</evidence>
<keyword evidence="1" id="KW-0175">Coiled coil</keyword>
<evidence type="ECO:0000313" key="4">
    <source>
        <dbReference type="Proteomes" id="UP000611215"/>
    </source>
</evidence>
<evidence type="ECO:0000256" key="1">
    <source>
        <dbReference type="SAM" id="Coils"/>
    </source>
</evidence>
<sequence length="167" mass="19680">MTEHKDDLDIERNLKILCESDNPYEFEITNFENEKGRKLHSKYNSELFASLMEQKGLIRVNGYRCSVKKFGLDVFNSGGWIKYISDQEKQETELELKIQEKEALELENLKLQKEAAEHKKSMRSLETQISSLTRDNLRLGNWDIRFRWLIAVITFLIGFIVEYLIGN</sequence>
<dbReference type="EMBL" id="JADOET010000010">
    <property type="protein sequence ID" value="MBF8150701.1"/>
    <property type="molecule type" value="Genomic_DNA"/>
</dbReference>
<feature type="coiled-coil region" evidence="1">
    <location>
        <begin position="84"/>
        <end position="135"/>
    </location>
</feature>
<keyword evidence="4" id="KW-1185">Reference proteome</keyword>
<dbReference type="RefSeq" id="WP_195871956.1">
    <property type="nucleotide sequence ID" value="NZ_JADOET010000010.1"/>
</dbReference>